<dbReference type="InterPro" id="IPR041888">
    <property type="entry name" value="RING-HC_ZNF598/HEL2"/>
</dbReference>
<feature type="compositionally biased region" description="Low complexity" evidence="13">
    <location>
        <begin position="730"/>
        <end position="744"/>
    </location>
</feature>
<sequence>MPEQTTANPHGTPQSRDAARGRGNRGSRDSRRGGSASSGVDVSSADPNQQSRRHNQGGGGRGRGRGGGTHTEGRGGRNARRAGNRLLGGDSKHDSGGEPPGTGAEVAGTSGVRLTGDAKHSQGDEEGQSAKAGASATKAEADENEVCFICASKIDHISVAPCNHRTCHICSLRLRALYKTKACAHCRTESDFVIFTNNPAKKFEEFTSSDIDRSDDNLGIKYENFEIFEDTVLLLRYNCPDVDCDIACLGWPDLHRHVKSKHAKVMWYVSLLTDGMCTKKPTNRINSDLCTRNKKVFTHEHELFTAALLRKHERYGDDNPGAIDQSGFKGHPECGFCRQRFYGDDELYAHCRDKHERCHICDRRSGGSRPQYYINYDALENHFSKDHFLCLDKECLEKKFVVFDSQMDLKAHQLEAHPAGLSKDARRDARLVDMSTFDFRSPYQPTRQRRDGRDSRGAGRGRDPNSDPIPQSSAQPLRRDELAYQRQMAIQSAQSVSTRTFGGQLTSARPAATSSAPATQRSTPTATPAARATPNTGLPSIEALDLGQATAPTTPQDHARQVAHSAVMDRACTLLRNDSRKISDFRGKVSQYRSSVIGANELIEAFFSLFDTSSAELGKLIKELAHIYEDENKRTALLKAWNDWRAINEDYPALPGPSGTTPYTGTVSGLGSGKRVLRLKSSTTQSSRSATGQNARLSGILPSNYTSNPFPPLANNTTTRKENQGVNAWGATPAISSTPSSSGSRPPALPSRPKVTGDSNAFPALPAAPKPNTLMAGLTRGTVRWGDRGAASARPSAWGVSNDPTPAESDTSTSQDKKGKGRKGKQVLYHFG</sequence>
<dbReference type="SMART" id="SM00355">
    <property type="entry name" value="ZnF_C2H2"/>
    <property type="match status" value="4"/>
</dbReference>
<evidence type="ECO:0000256" key="5">
    <source>
        <dbReference type="ARBA" id="ARBA00022490"/>
    </source>
</evidence>
<dbReference type="GO" id="GO:0072344">
    <property type="term" value="P:rescue of stalled ribosome"/>
    <property type="evidence" value="ECO:0007669"/>
    <property type="project" value="InterPro"/>
</dbReference>
<feature type="compositionally biased region" description="Polar residues" evidence="13">
    <location>
        <begin position="680"/>
        <end position="718"/>
    </location>
</feature>
<keyword evidence="8" id="KW-0479">Metal-binding</keyword>
<dbReference type="GO" id="GO:0043022">
    <property type="term" value="F:ribosome binding"/>
    <property type="evidence" value="ECO:0007669"/>
    <property type="project" value="TreeGrafter"/>
</dbReference>
<dbReference type="eggNOG" id="KOG2231">
    <property type="taxonomic scope" value="Eukaryota"/>
</dbReference>
<dbReference type="HOGENOM" id="CLU_008515_1_0_1"/>
<keyword evidence="6" id="KW-0597">Phosphoprotein</keyword>
<dbReference type="RefSeq" id="XP_002845623.1">
    <property type="nucleotide sequence ID" value="XM_002845577.1"/>
</dbReference>
<dbReference type="PROSITE" id="PS00028">
    <property type="entry name" value="ZINC_FINGER_C2H2_1"/>
    <property type="match status" value="1"/>
</dbReference>
<name>C5FS20_ARTOC</name>
<dbReference type="InterPro" id="IPR056437">
    <property type="entry name" value="Znf-C2H2_ZNF598/HEL2"/>
</dbReference>
<keyword evidence="9 12" id="KW-0863">Zinc-finger</keyword>
<evidence type="ECO:0000256" key="8">
    <source>
        <dbReference type="ARBA" id="ARBA00022723"/>
    </source>
</evidence>
<reference evidence="16" key="1">
    <citation type="journal article" date="2012" name="MBio">
        <title>Comparative genome analysis of Trichophyton rubrum and related dermatophytes reveals candidate genes involved in infection.</title>
        <authorList>
            <person name="Martinez D.A."/>
            <person name="Oliver B.G."/>
            <person name="Graeser Y."/>
            <person name="Goldberg J.M."/>
            <person name="Li W."/>
            <person name="Martinez-Rossi N.M."/>
            <person name="Monod M."/>
            <person name="Shelest E."/>
            <person name="Barton R.C."/>
            <person name="Birch E."/>
            <person name="Brakhage A.A."/>
            <person name="Chen Z."/>
            <person name="Gurr S.J."/>
            <person name="Heiman D."/>
            <person name="Heitman J."/>
            <person name="Kosti I."/>
            <person name="Rossi A."/>
            <person name="Saif S."/>
            <person name="Samalova M."/>
            <person name="Saunders C.W."/>
            <person name="Shea T."/>
            <person name="Summerbell R.C."/>
            <person name="Xu J."/>
            <person name="Young S."/>
            <person name="Zeng Q."/>
            <person name="Birren B.W."/>
            <person name="Cuomo C.A."/>
            <person name="White T.C."/>
        </authorList>
    </citation>
    <scope>NUCLEOTIDE SEQUENCE [LARGE SCALE GENOMIC DNA]</scope>
    <source>
        <strain evidence="16">ATCC MYA-4605 / CBS 113480</strain>
    </source>
</reference>
<feature type="compositionally biased region" description="Polar residues" evidence="13">
    <location>
        <begin position="488"/>
        <end position="505"/>
    </location>
</feature>
<feature type="compositionally biased region" description="Low complexity" evidence="13">
    <location>
        <begin position="33"/>
        <end position="46"/>
    </location>
</feature>
<feature type="compositionally biased region" description="Basic and acidic residues" evidence="13">
    <location>
        <begin position="448"/>
        <end position="465"/>
    </location>
</feature>
<evidence type="ECO:0000256" key="12">
    <source>
        <dbReference type="PROSITE-ProRule" id="PRU00175"/>
    </source>
</evidence>
<dbReference type="STRING" id="554155.C5FS20"/>
<dbReference type="GeneID" id="9224629"/>
<dbReference type="SUPFAM" id="SSF57850">
    <property type="entry name" value="RING/U-box"/>
    <property type="match status" value="1"/>
</dbReference>
<evidence type="ECO:0000256" key="6">
    <source>
        <dbReference type="ARBA" id="ARBA00022553"/>
    </source>
</evidence>
<dbReference type="Pfam" id="PF23230">
    <property type="entry name" value="zf-C2H2_13"/>
    <property type="match status" value="1"/>
</dbReference>
<dbReference type="GO" id="GO:0008270">
    <property type="term" value="F:zinc ion binding"/>
    <property type="evidence" value="ECO:0007669"/>
    <property type="project" value="UniProtKB-KW"/>
</dbReference>
<dbReference type="AlphaFoldDB" id="C5FS20"/>
<protein>
    <recommendedName>
        <fullName evidence="4">RING-type E3 ubiquitin transferase</fullName>
        <ecNumber evidence="4">2.3.2.27</ecNumber>
    </recommendedName>
</protein>
<dbReference type="EMBL" id="DS995705">
    <property type="protein sequence ID" value="EEQ32673.1"/>
    <property type="molecule type" value="Genomic_DNA"/>
</dbReference>
<comment type="subcellular location">
    <subcellularLocation>
        <location evidence="2">Cytoplasm</location>
    </subcellularLocation>
</comment>
<keyword evidence="16" id="KW-1185">Reference proteome</keyword>
<feature type="region of interest" description="Disordered" evidence="13">
    <location>
        <begin position="436"/>
        <end position="540"/>
    </location>
</feature>
<dbReference type="PANTHER" id="PTHR22938">
    <property type="entry name" value="ZINC FINGER PROTEIN 598"/>
    <property type="match status" value="1"/>
</dbReference>
<dbReference type="Pfam" id="PF25447">
    <property type="entry name" value="RING_ZNF598"/>
    <property type="match status" value="1"/>
</dbReference>
<dbReference type="EC" id="2.3.2.27" evidence="4"/>
<evidence type="ECO:0000256" key="9">
    <source>
        <dbReference type="ARBA" id="ARBA00022771"/>
    </source>
</evidence>
<evidence type="ECO:0000256" key="3">
    <source>
        <dbReference type="ARBA" id="ARBA00004906"/>
    </source>
</evidence>
<evidence type="ECO:0000256" key="11">
    <source>
        <dbReference type="ARBA" id="ARBA00035113"/>
    </source>
</evidence>
<feature type="compositionally biased region" description="Polar residues" evidence="13">
    <location>
        <begin position="802"/>
        <end position="814"/>
    </location>
</feature>
<dbReference type="InterPro" id="IPR013083">
    <property type="entry name" value="Znf_RING/FYVE/PHD"/>
</dbReference>
<gene>
    <name evidence="15" type="ORF">MCYG_05492</name>
</gene>
<feature type="domain" description="RING-type" evidence="14">
    <location>
        <begin position="147"/>
        <end position="187"/>
    </location>
</feature>
<dbReference type="Proteomes" id="UP000002035">
    <property type="component" value="Unassembled WGS sequence"/>
</dbReference>
<dbReference type="PROSITE" id="PS50089">
    <property type="entry name" value="ZF_RING_2"/>
    <property type="match status" value="1"/>
</dbReference>
<dbReference type="Pfam" id="PF23202">
    <property type="entry name" value="PAH_ZNF598"/>
    <property type="match status" value="1"/>
</dbReference>
<dbReference type="InterPro" id="IPR013087">
    <property type="entry name" value="Znf_C2H2_type"/>
</dbReference>
<feature type="region of interest" description="Disordered" evidence="13">
    <location>
        <begin position="1"/>
        <end position="136"/>
    </location>
</feature>
<evidence type="ECO:0000256" key="13">
    <source>
        <dbReference type="SAM" id="MobiDB-lite"/>
    </source>
</evidence>
<dbReference type="OMA" id="VFTHEHT"/>
<evidence type="ECO:0000256" key="4">
    <source>
        <dbReference type="ARBA" id="ARBA00012483"/>
    </source>
</evidence>
<feature type="compositionally biased region" description="Gly residues" evidence="13">
    <location>
        <begin position="56"/>
        <end position="70"/>
    </location>
</feature>
<dbReference type="InterPro" id="IPR057634">
    <property type="entry name" value="PAH_ZNF598/HEL2"/>
</dbReference>
<dbReference type="GO" id="GO:0016567">
    <property type="term" value="P:protein ubiquitination"/>
    <property type="evidence" value="ECO:0007669"/>
    <property type="project" value="TreeGrafter"/>
</dbReference>
<dbReference type="OrthoDB" id="3838338at2759"/>
<dbReference type="GO" id="GO:0005737">
    <property type="term" value="C:cytoplasm"/>
    <property type="evidence" value="ECO:0007669"/>
    <property type="project" value="UniProtKB-SubCell"/>
</dbReference>
<dbReference type="PANTHER" id="PTHR22938:SF0">
    <property type="entry name" value="E3 UBIQUITIN-PROTEIN LIGASE ZNF598"/>
    <property type="match status" value="1"/>
</dbReference>
<keyword evidence="5" id="KW-0963">Cytoplasm</keyword>
<comment type="similarity">
    <text evidence="11">Belongs to the ZNF598/HEL2 family.</text>
</comment>
<dbReference type="InterPro" id="IPR001841">
    <property type="entry name" value="Znf_RING"/>
</dbReference>
<accession>C5FS20</accession>
<evidence type="ECO:0000256" key="2">
    <source>
        <dbReference type="ARBA" id="ARBA00004496"/>
    </source>
</evidence>
<evidence type="ECO:0000313" key="16">
    <source>
        <dbReference type="Proteomes" id="UP000002035"/>
    </source>
</evidence>
<dbReference type="InterPro" id="IPR044288">
    <property type="entry name" value="ZNF598/HEL2"/>
</dbReference>
<evidence type="ECO:0000313" key="15">
    <source>
        <dbReference type="EMBL" id="EEQ32673.1"/>
    </source>
</evidence>
<dbReference type="VEuPathDB" id="FungiDB:MCYG_05492"/>
<organism evidence="15 16">
    <name type="scientific">Arthroderma otae (strain ATCC MYA-4605 / CBS 113480)</name>
    <name type="common">Microsporum canis</name>
    <dbReference type="NCBI Taxonomy" id="554155"/>
    <lineage>
        <taxon>Eukaryota</taxon>
        <taxon>Fungi</taxon>
        <taxon>Dikarya</taxon>
        <taxon>Ascomycota</taxon>
        <taxon>Pezizomycotina</taxon>
        <taxon>Eurotiomycetes</taxon>
        <taxon>Eurotiomycetidae</taxon>
        <taxon>Onygenales</taxon>
        <taxon>Arthrodermataceae</taxon>
        <taxon>Microsporum</taxon>
    </lineage>
</organism>
<dbReference type="Gene3D" id="3.30.40.10">
    <property type="entry name" value="Zinc/RING finger domain, C3HC4 (zinc finger)"/>
    <property type="match status" value="1"/>
</dbReference>
<keyword evidence="10" id="KW-0862">Zinc</keyword>
<evidence type="ECO:0000256" key="7">
    <source>
        <dbReference type="ARBA" id="ARBA00022679"/>
    </source>
</evidence>
<dbReference type="GO" id="GO:0061630">
    <property type="term" value="F:ubiquitin protein ligase activity"/>
    <property type="evidence" value="ECO:0007669"/>
    <property type="project" value="UniProtKB-EC"/>
</dbReference>
<evidence type="ECO:0000256" key="1">
    <source>
        <dbReference type="ARBA" id="ARBA00000900"/>
    </source>
</evidence>
<feature type="region of interest" description="Disordered" evidence="13">
    <location>
        <begin position="680"/>
        <end position="832"/>
    </location>
</feature>
<evidence type="ECO:0000256" key="10">
    <source>
        <dbReference type="ARBA" id="ARBA00022833"/>
    </source>
</evidence>
<keyword evidence="7" id="KW-0808">Transferase</keyword>
<feature type="compositionally biased region" description="Polar residues" evidence="13">
    <location>
        <begin position="1"/>
        <end position="14"/>
    </location>
</feature>
<feature type="compositionally biased region" description="Low complexity" evidence="13">
    <location>
        <begin position="506"/>
        <end position="534"/>
    </location>
</feature>
<evidence type="ECO:0000259" key="14">
    <source>
        <dbReference type="PROSITE" id="PS50089"/>
    </source>
</evidence>
<proteinExistence type="inferred from homology"/>
<comment type="catalytic activity">
    <reaction evidence="1">
        <text>S-ubiquitinyl-[E2 ubiquitin-conjugating enzyme]-L-cysteine + [acceptor protein]-L-lysine = [E2 ubiquitin-conjugating enzyme]-L-cysteine + N(6)-ubiquitinyl-[acceptor protein]-L-lysine.</text>
        <dbReference type="EC" id="2.3.2.27"/>
    </reaction>
</comment>
<dbReference type="CDD" id="cd16615">
    <property type="entry name" value="RING-HC_ZNF598"/>
    <property type="match status" value="1"/>
</dbReference>
<comment type="pathway">
    <text evidence="3">Protein modification; protein ubiquitination.</text>
</comment>